<dbReference type="EMBL" id="DUZY01000001">
    <property type="protein sequence ID" value="DAD20171.1"/>
    <property type="molecule type" value="Genomic_DNA"/>
</dbReference>
<comment type="caution">
    <text evidence="1">The sequence shown here is derived from an EMBL/GenBank/DDBJ whole genome shotgun (WGS) entry which is preliminary data.</text>
</comment>
<evidence type="ECO:0000313" key="3">
    <source>
        <dbReference type="Proteomes" id="UP000607653"/>
    </source>
</evidence>
<evidence type="ECO:0000313" key="1">
    <source>
        <dbReference type="EMBL" id="DAD20171.1"/>
    </source>
</evidence>
<sequence length="56" mass="6472">MNKPLESSSSKPCHNSLSLLCKATQQFFHSISTMYVNKCPSLSSWYLRKVLLLYME</sequence>
<accession>A0A822XLU2</accession>
<reference evidence="1 3" key="1">
    <citation type="journal article" date="2020" name="Mol. Biol. Evol.">
        <title>Distinct Expression and Methylation Patterns for Genes with Different Fates following a Single Whole-Genome Duplication in Flowering Plants.</title>
        <authorList>
            <person name="Shi T."/>
            <person name="Rahmani R.S."/>
            <person name="Gugger P.F."/>
            <person name="Wang M."/>
            <person name="Li H."/>
            <person name="Zhang Y."/>
            <person name="Li Z."/>
            <person name="Wang Q."/>
            <person name="Van de Peer Y."/>
            <person name="Marchal K."/>
            <person name="Chen J."/>
        </authorList>
    </citation>
    <scope>NUCLEOTIDE SEQUENCE [LARGE SCALE GENOMIC DNA]</scope>
    <source>
        <tissue evidence="1">Leaf</tissue>
    </source>
</reference>
<protein>
    <submittedName>
        <fullName evidence="1">Uncharacterized protein</fullName>
    </submittedName>
</protein>
<dbReference type="AlphaFoldDB" id="A0A822XLU2"/>
<name>A0A822XLU2_NELNU</name>
<proteinExistence type="predicted"/>
<dbReference type="EMBL" id="DUZY01000001">
    <property type="protein sequence ID" value="DAD20174.1"/>
    <property type="molecule type" value="Genomic_DNA"/>
</dbReference>
<evidence type="ECO:0000313" key="2">
    <source>
        <dbReference type="EMBL" id="DAD20174.1"/>
    </source>
</evidence>
<dbReference type="Proteomes" id="UP000607653">
    <property type="component" value="Unassembled WGS sequence"/>
</dbReference>
<gene>
    <name evidence="1" type="ORF">HUJ06_021634</name>
    <name evidence="2" type="ORF">HUJ06_021637</name>
</gene>
<keyword evidence="3" id="KW-1185">Reference proteome</keyword>
<organism evidence="1 3">
    <name type="scientific">Nelumbo nucifera</name>
    <name type="common">Sacred lotus</name>
    <dbReference type="NCBI Taxonomy" id="4432"/>
    <lineage>
        <taxon>Eukaryota</taxon>
        <taxon>Viridiplantae</taxon>
        <taxon>Streptophyta</taxon>
        <taxon>Embryophyta</taxon>
        <taxon>Tracheophyta</taxon>
        <taxon>Spermatophyta</taxon>
        <taxon>Magnoliopsida</taxon>
        <taxon>Proteales</taxon>
        <taxon>Nelumbonaceae</taxon>
        <taxon>Nelumbo</taxon>
    </lineage>
</organism>